<dbReference type="EMBL" id="CP114058">
    <property type="protein sequence ID" value="WAT02086.1"/>
    <property type="molecule type" value="Genomic_DNA"/>
</dbReference>
<proteinExistence type="predicted"/>
<organism evidence="1 2">
    <name type="scientific">Rouxiella chamberiensis</name>
    <dbReference type="NCBI Taxonomy" id="1513468"/>
    <lineage>
        <taxon>Bacteria</taxon>
        <taxon>Pseudomonadati</taxon>
        <taxon>Pseudomonadota</taxon>
        <taxon>Gammaproteobacteria</taxon>
        <taxon>Enterobacterales</taxon>
        <taxon>Yersiniaceae</taxon>
        <taxon>Rouxiella</taxon>
    </lineage>
</organism>
<accession>A0ABY7HTE5</accession>
<keyword evidence="2" id="KW-1185">Reference proteome</keyword>
<protein>
    <submittedName>
        <fullName evidence="1">Uncharacterized protein</fullName>
    </submittedName>
</protein>
<name>A0ABY7HTE5_9GAMM</name>
<reference evidence="1" key="1">
    <citation type="submission" date="2022-12" db="EMBL/GenBank/DDBJ databases">
        <title>Complete genome sequence of an Australian strain of Rouxiella badensis DAR84756 and resolution of the R. badensis DSM100043 and R. chamberiensis DSM28324 genomes.</title>
        <authorList>
            <person name="Paul S."/>
            <person name="Anderson P.J."/>
            <person name="Maynard G."/>
            <person name="Dyall-Smith M."/>
            <person name="Kudinha T."/>
        </authorList>
    </citation>
    <scope>NUCLEOTIDE SEQUENCE</scope>
    <source>
        <strain evidence="1">DSM 28324</strain>
    </source>
</reference>
<evidence type="ECO:0000313" key="2">
    <source>
        <dbReference type="Proteomes" id="UP001164712"/>
    </source>
</evidence>
<dbReference type="RefSeq" id="WP_241481410.1">
    <property type="nucleotide sequence ID" value="NZ_CP114058.1"/>
</dbReference>
<dbReference type="Proteomes" id="UP001164712">
    <property type="component" value="Chromosome"/>
</dbReference>
<gene>
    <name evidence="1" type="ORF">O1V66_05245</name>
</gene>
<evidence type="ECO:0000313" key="1">
    <source>
        <dbReference type="EMBL" id="WAT02086.1"/>
    </source>
</evidence>
<sequence>MDTEKAHLVTASEFTTRENLLREAIRLVSKNLPSKEEKSVISIGDGLWDLKRLKISTYLL</sequence>